<dbReference type="SMART" id="SM00530">
    <property type="entry name" value="HTH_XRE"/>
    <property type="match status" value="1"/>
</dbReference>
<gene>
    <name evidence="2" type="ORF">RM574_00415</name>
</gene>
<dbReference type="CDD" id="cd00093">
    <property type="entry name" value="HTH_XRE"/>
    <property type="match status" value="1"/>
</dbReference>
<feature type="domain" description="HTH cro/C1-type" evidence="1">
    <location>
        <begin position="21"/>
        <end position="75"/>
    </location>
</feature>
<accession>A0ABD5DXJ9</accession>
<dbReference type="Pfam" id="PF01381">
    <property type="entry name" value="HTH_3"/>
    <property type="match status" value="1"/>
</dbReference>
<organism evidence="2 3">
    <name type="scientific">Streptomyces evansiae</name>
    <dbReference type="NCBI Taxonomy" id="3075535"/>
    <lineage>
        <taxon>Bacteria</taxon>
        <taxon>Bacillati</taxon>
        <taxon>Actinomycetota</taxon>
        <taxon>Actinomycetes</taxon>
        <taxon>Kitasatosporales</taxon>
        <taxon>Streptomycetaceae</taxon>
        <taxon>Streptomyces</taxon>
    </lineage>
</organism>
<dbReference type="SUPFAM" id="SSF47413">
    <property type="entry name" value="lambda repressor-like DNA-binding domains"/>
    <property type="match status" value="1"/>
</dbReference>
<dbReference type="Gene3D" id="1.10.260.40">
    <property type="entry name" value="lambda repressor-like DNA-binding domains"/>
    <property type="match status" value="1"/>
</dbReference>
<name>A0ABD5DXJ9_9ACTN</name>
<proteinExistence type="predicted"/>
<dbReference type="Proteomes" id="UP001183607">
    <property type="component" value="Unassembled WGS sequence"/>
</dbReference>
<dbReference type="AlphaFoldDB" id="A0ABD5DXJ9"/>
<dbReference type="InterPro" id="IPR010982">
    <property type="entry name" value="Lambda_DNA-bd_dom_sf"/>
</dbReference>
<evidence type="ECO:0000313" key="3">
    <source>
        <dbReference type="Proteomes" id="UP001183607"/>
    </source>
</evidence>
<dbReference type="PROSITE" id="PS50943">
    <property type="entry name" value="HTH_CROC1"/>
    <property type="match status" value="1"/>
</dbReference>
<evidence type="ECO:0000259" key="1">
    <source>
        <dbReference type="PROSITE" id="PS50943"/>
    </source>
</evidence>
<reference evidence="3" key="1">
    <citation type="submission" date="2023-07" db="EMBL/GenBank/DDBJ databases">
        <title>30 novel species of actinomycetes from the DSMZ collection.</title>
        <authorList>
            <person name="Nouioui I."/>
        </authorList>
    </citation>
    <scope>NUCLEOTIDE SEQUENCE [LARGE SCALE GENOMIC DNA]</scope>
    <source>
        <strain evidence="3">DSM 41982</strain>
    </source>
</reference>
<dbReference type="RefSeq" id="WP_043256157.1">
    <property type="nucleotide sequence ID" value="NZ_JAVRER010000001.1"/>
</dbReference>
<comment type="caution">
    <text evidence="2">The sequence shown here is derived from an EMBL/GenBank/DDBJ whole genome shotgun (WGS) entry which is preliminary data.</text>
</comment>
<dbReference type="InterPro" id="IPR001387">
    <property type="entry name" value="Cro/C1-type_HTH"/>
</dbReference>
<dbReference type="EMBL" id="JAVRER010000001">
    <property type="protein sequence ID" value="MDT0413944.1"/>
    <property type="molecule type" value="Genomic_DNA"/>
</dbReference>
<sequence length="77" mass="8459">MPPEPPPARVLDQRRAIGDRIRTARLEAAITQETLAERTGLDRKTIVGTESGTHSTLLDHLLLIARALGRPLADLVR</sequence>
<protein>
    <submittedName>
        <fullName evidence="2">Helix-turn-helix transcriptional regulator</fullName>
    </submittedName>
</protein>
<evidence type="ECO:0000313" key="2">
    <source>
        <dbReference type="EMBL" id="MDT0413944.1"/>
    </source>
</evidence>